<dbReference type="Proteomes" id="UP000800235">
    <property type="component" value="Unassembled WGS sequence"/>
</dbReference>
<dbReference type="Gene3D" id="3.50.50.60">
    <property type="entry name" value="FAD/NAD(P)-binding domain"/>
    <property type="match status" value="1"/>
</dbReference>
<dbReference type="InterPro" id="IPR036188">
    <property type="entry name" value="FAD/NAD-bd_sf"/>
</dbReference>
<accession>A0A9P4TWP8</accession>
<evidence type="ECO:0000256" key="2">
    <source>
        <dbReference type="ARBA" id="ARBA00022827"/>
    </source>
</evidence>
<keyword evidence="3" id="KW-0560">Oxidoreductase</keyword>
<dbReference type="AlphaFoldDB" id="A0A9P4TWP8"/>
<feature type="domain" description="FAD-binding" evidence="4">
    <location>
        <begin position="81"/>
        <end position="141"/>
    </location>
</feature>
<dbReference type="Pfam" id="PF01494">
    <property type="entry name" value="FAD_binding_3"/>
    <property type="match status" value="1"/>
</dbReference>
<comment type="caution">
    <text evidence="5">The sequence shown here is derived from an EMBL/GenBank/DDBJ whole genome shotgun (WGS) entry which is preliminary data.</text>
</comment>
<gene>
    <name evidence="5" type="ORF">EJ08DRAFT_719749</name>
</gene>
<evidence type="ECO:0000313" key="6">
    <source>
        <dbReference type="Proteomes" id="UP000800235"/>
    </source>
</evidence>
<dbReference type="InterPro" id="IPR002938">
    <property type="entry name" value="FAD-bd"/>
</dbReference>
<dbReference type="SUPFAM" id="SSF51905">
    <property type="entry name" value="FAD/NAD(P)-binding domain"/>
    <property type="match status" value="1"/>
</dbReference>
<evidence type="ECO:0000256" key="3">
    <source>
        <dbReference type="ARBA" id="ARBA00023002"/>
    </source>
</evidence>
<name>A0A9P4TWP8_9PEZI</name>
<evidence type="ECO:0000313" key="5">
    <source>
        <dbReference type="EMBL" id="KAF2428049.1"/>
    </source>
</evidence>
<sequence length="146" mass="16759">MLDQLDLLGEMNQIGLSAQDIVAWNDRKAVAGHDWHYMFHQLGETYFKYLLNVRQKFSMDVFRRRYERIHGLVQTGWSLVEMKNDCDEDKEYPVEGVIRGQVCDDVKTAKRLTAGSKYIVGTDGGRSSVRQLVGIDFETDRGYSCG</sequence>
<evidence type="ECO:0000259" key="4">
    <source>
        <dbReference type="Pfam" id="PF01494"/>
    </source>
</evidence>
<reference evidence="5" key="1">
    <citation type="journal article" date="2020" name="Stud. Mycol.">
        <title>101 Dothideomycetes genomes: a test case for predicting lifestyles and emergence of pathogens.</title>
        <authorList>
            <person name="Haridas S."/>
            <person name="Albert R."/>
            <person name="Binder M."/>
            <person name="Bloem J."/>
            <person name="Labutti K."/>
            <person name="Salamov A."/>
            <person name="Andreopoulos B."/>
            <person name="Baker S."/>
            <person name="Barry K."/>
            <person name="Bills G."/>
            <person name="Bluhm B."/>
            <person name="Cannon C."/>
            <person name="Castanera R."/>
            <person name="Culley D."/>
            <person name="Daum C."/>
            <person name="Ezra D."/>
            <person name="Gonzalez J."/>
            <person name="Henrissat B."/>
            <person name="Kuo A."/>
            <person name="Liang C."/>
            <person name="Lipzen A."/>
            <person name="Lutzoni F."/>
            <person name="Magnuson J."/>
            <person name="Mondo S."/>
            <person name="Nolan M."/>
            <person name="Ohm R."/>
            <person name="Pangilinan J."/>
            <person name="Park H.-J."/>
            <person name="Ramirez L."/>
            <person name="Alfaro M."/>
            <person name="Sun H."/>
            <person name="Tritt A."/>
            <person name="Yoshinaga Y."/>
            <person name="Zwiers L.-H."/>
            <person name="Turgeon B."/>
            <person name="Goodwin S."/>
            <person name="Spatafora J."/>
            <person name="Crous P."/>
            <person name="Grigoriev I."/>
        </authorList>
    </citation>
    <scope>NUCLEOTIDE SEQUENCE</scope>
    <source>
        <strain evidence="5">CBS 130266</strain>
    </source>
</reference>
<evidence type="ECO:0000256" key="1">
    <source>
        <dbReference type="ARBA" id="ARBA00022630"/>
    </source>
</evidence>
<dbReference type="GO" id="GO:0071949">
    <property type="term" value="F:FAD binding"/>
    <property type="evidence" value="ECO:0007669"/>
    <property type="project" value="InterPro"/>
</dbReference>
<organism evidence="5 6">
    <name type="scientific">Tothia fuscella</name>
    <dbReference type="NCBI Taxonomy" id="1048955"/>
    <lineage>
        <taxon>Eukaryota</taxon>
        <taxon>Fungi</taxon>
        <taxon>Dikarya</taxon>
        <taxon>Ascomycota</taxon>
        <taxon>Pezizomycotina</taxon>
        <taxon>Dothideomycetes</taxon>
        <taxon>Pleosporomycetidae</taxon>
        <taxon>Venturiales</taxon>
        <taxon>Cylindrosympodiaceae</taxon>
        <taxon>Tothia</taxon>
    </lineage>
</organism>
<keyword evidence="6" id="KW-1185">Reference proteome</keyword>
<dbReference type="EMBL" id="MU007056">
    <property type="protein sequence ID" value="KAF2428049.1"/>
    <property type="molecule type" value="Genomic_DNA"/>
</dbReference>
<proteinExistence type="predicted"/>
<keyword evidence="2" id="KW-0274">FAD</keyword>
<protein>
    <recommendedName>
        <fullName evidence="4">FAD-binding domain-containing protein</fullName>
    </recommendedName>
</protein>
<keyword evidence="1" id="KW-0285">Flavoprotein</keyword>
<dbReference type="Gene3D" id="3.30.9.10">
    <property type="entry name" value="D-Amino Acid Oxidase, subunit A, domain 2"/>
    <property type="match status" value="1"/>
</dbReference>
<dbReference type="GO" id="GO:0016491">
    <property type="term" value="F:oxidoreductase activity"/>
    <property type="evidence" value="ECO:0007669"/>
    <property type="project" value="UniProtKB-KW"/>
</dbReference>
<dbReference type="OrthoDB" id="1716816at2759"/>